<dbReference type="CDD" id="cd17535">
    <property type="entry name" value="REC_NarL-like"/>
    <property type="match status" value="1"/>
</dbReference>
<proteinExistence type="predicted"/>
<gene>
    <name evidence="6" type="ORF">FGL98_12010</name>
</gene>
<dbReference type="RefSeq" id="WP_146317012.1">
    <property type="nucleotide sequence ID" value="NZ_VCQV01000015.1"/>
</dbReference>
<dbReference type="PRINTS" id="PR00038">
    <property type="entry name" value="HTHLUXR"/>
</dbReference>
<dbReference type="Proteomes" id="UP000320244">
    <property type="component" value="Unassembled WGS sequence"/>
</dbReference>
<dbReference type="OrthoDB" id="9808843at2"/>
<dbReference type="EMBL" id="VCQV01000015">
    <property type="protein sequence ID" value="TWP35950.1"/>
    <property type="molecule type" value="Genomic_DNA"/>
</dbReference>
<dbReference type="InterPro" id="IPR000792">
    <property type="entry name" value="Tscrpt_reg_LuxR_C"/>
</dbReference>
<dbReference type="SMART" id="SM00421">
    <property type="entry name" value="HTH_LUXR"/>
    <property type="match status" value="1"/>
</dbReference>
<dbReference type="GO" id="GO:0003677">
    <property type="term" value="F:DNA binding"/>
    <property type="evidence" value="ECO:0007669"/>
    <property type="project" value="UniProtKB-KW"/>
</dbReference>
<dbReference type="CDD" id="cd06170">
    <property type="entry name" value="LuxR_C_like"/>
    <property type="match status" value="1"/>
</dbReference>
<dbReference type="InterPro" id="IPR039420">
    <property type="entry name" value="WalR-like"/>
</dbReference>
<keyword evidence="2" id="KW-0238">DNA-binding</keyword>
<reference evidence="6 7" key="1">
    <citation type="submission" date="2019-05" db="EMBL/GenBank/DDBJ databases">
        <authorList>
            <person name="Lee S.D."/>
        </authorList>
    </citation>
    <scope>NUCLEOTIDE SEQUENCE [LARGE SCALE GENOMIC DNA]</scope>
    <source>
        <strain evidence="6 7">C5-26</strain>
    </source>
</reference>
<accession>A0A563E082</accession>
<dbReference type="PANTHER" id="PTHR43214">
    <property type="entry name" value="TWO-COMPONENT RESPONSE REGULATOR"/>
    <property type="match status" value="1"/>
</dbReference>
<keyword evidence="7" id="KW-1185">Reference proteome</keyword>
<dbReference type="SMART" id="SM00448">
    <property type="entry name" value="REC"/>
    <property type="match status" value="1"/>
</dbReference>
<evidence type="ECO:0000256" key="2">
    <source>
        <dbReference type="ARBA" id="ARBA00023125"/>
    </source>
</evidence>
<evidence type="ECO:0000259" key="5">
    <source>
        <dbReference type="PROSITE" id="PS50110"/>
    </source>
</evidence>
<dbReference type="Pfam" id="PF00196">
    <property type="entry name" value="GerE"/>
    <property type="match status" value="1"/>
</dbReference>
<dbReference type="Gene3D" id="3.40.50.2300">
    <property type="match status" value="1"/>
</dbReference>
<protein>
    <submittedName>
        <fullName evidence="6">Response regulator transcription factor</fullName>
    </submittedName>
</protein>
<evidence type="ECO:0000313" key="7">
    <source>
        <dbReference type="Proteomes" id="UP000320244"/>
    </source>
</evidence>
<evidence type="ECO:0000256" key="3">
    <source>
        <dbReference type="PROSITE-ProRule" id="PRU00169"/>
    </source>
</evidence>
<dbReference type="InterPro" id="IPR011006">
    <property type="entry name" value="CheY-like_superfamily"/>
</dbReference>
<dbReference type="InterPro" id="IPR058245">
    <property type="entry name" value="NreC/VraR/RcsB-like_REC"/>
</dbReference>
<keyword evidence="1 3" id="KW-0597">Phosphoprotein</keyword>
<dbReference type="SUPFAM" id="SSF52172">
    <property type="entry name" value="CheY-like"/>
    <property type="match status" value="1"/>
</dbReference>
<comment type="caution">
    <text evidence="6">The sequence shown here is derived from an EMBL/GenBank/DDBJ whole genome shotgun (WGS) entry which is preliminary data.</text>
</comment>
<evidence type="ECO:0000256" key="1">
    <source>
        <dbReference type="ARBA" id="ARBA00022553"/>
    </source>
</evidence>
<feature type="domain" description="HTH luxR-type" evidence="4">
    <location>
        <begin position="164"/>
        <end position="227"/>
    </location>
</feature>
<dbReference type="PROSITE" id="PS50043">
    <property type="entry name" value="HTH_LUXR_2"/>
    <property type="match status" value="1"/>
</dbReference>
<dbReference type="Pfam" id="PF00072">
    <property type="entry name" value="Response_reg"/>
    <property type="match status" value="1"/>
</dbReference>
<name>A0A563E082_9MICO</name>
<evidence type="ECO:0000313" key="6">
    <source>
        <dbReference type="EMBL" id="TWP35950.1"/>
    </source>
</evidence>
<dbReference type="GO" id="GO:0000160">
    <property type="term" value="P:phosphorelay signal transduction system"/>
    <property type="evidence" value="ECO:0007669"/>
    <property type="project" value="InterPro"/>
</dbReference>
<sequence>MNEHQPALKADDRTADWSPPLRVVVVDDNEIIRVGLRSMLETDPTIRVVGEAGDGRTAVAVVKRETPDVALVDVRMPVADGVSVASEVHDLTKVLMLTYSDSPDIVRSALAAGARGYLVHGAFTPQELTAAIRSVAQGGSVLSSQAIEAVQSALTAAPAVPDPSRHDIHGLSRREREIMDLIAQGHTNGEISGGLFLAEKTVKNHVNHIFAKLGVTSRSAAVALWLG</sequence>
<reference evidence="6 7" key="2">
    <citation type="submission" date="2019-08" db="EMBL/GenBank/DDBJ databases">
        <title>Jejuicoccus antrihumi gen. nov., sp. nov., a new member of the family Dermacoccaceae isolated from a cave.</title>
        <authorList>
            <person name="Schumann P."/>
            <person name="Kim I.S."/>
        </authorList>
    </citation>
    <scope>NUCLEOTIDE SEQUENCE [LARGE SCALE GENOMIC DNA]</scope>
    <source>
        <strain evidence="6 7">C5-26</strain>
    </source>
</reference>
<dbReference type="PROSITE" id="PS00622">
    <property type="entry name" value="HTH_LUXR_1"/>
    <property type="match status" value="1"/>
</dbReference>
<feature type="domain" description="Response regulatory" evidence="5">
    <location>
        <begin position="22"/>
        <end position="135"/>
    </location>
</feature>
<dbReference type="PANTHER" id="PTHR43214:SF43">
    <property type="entry name" value="TWO-COMPONENT RESPONSE REGULATOR"/>
    <property type="match status" value="1"/>
</dbReference>
<dbReference type="InterPro" id="IPR001789">
    <property type="entry name" value="Sig_transdc_resp-reg_receiver"/>
</dbReference>
<evidence type="ECO:0000259" key="4">
    <source>
        <dbReference type="PROSITE" id="PS50043"/>
    </source>
</evidence>
<feature type="modified residue" description="4-aspartylphosphate" evidence="3">
    <location>
        <position position="73"/>
    </location>
</feature>
<dbReference type="AlphaFoldDB" id="A0A563E082"/>
<dbReference type="GO" id="GO:0006355">
    <property type="term" value="P:regulation of DNA-templated transcription"/>
    <property type="evidence" value="ECO:0007669"/>
    <property type="project" value="InterPro"/>
</dbReference>
<organism evidence="6 7">
    <name type="scientific">Leekyejoonella antrihumi</name>
    <dbReference type="NCBI Taxonomy" id="1660198"/>
    <lineage>
        <taxon>Bacteria</taxon>
        <taxon>Bacillati</taxon>
        <taxon>Actinomycetota</taxon>
        <taxon>Actinomycetes</taxon>
        <taxon>Micrococcales</taxon>
        <taxon>Dermacoccaceae</taxon>
        <taxon>Leekyejoonella</taxon>
    </lineage>
</organism>
<dbReference type="PROSITE" id="PS50110">
    <property type="entry name" value="RESPONSE_REGULATORY"/>
    <property type="match status" value="1"/>
</dbReference>